<reference evidence="1" key="1">
    <citation type="submission" date="2020-02" db="EMBL/GenBank/DDBJ databases">
        <title>A new Streptomyces sp. for controlling soil-borne diseases.</title>
        <authorList>
            <person name="Li X."/>
            <person name="Tian Y."/>
            <person name="Gao K."/>
        </authorList>
    </citation>
    <scope>NUCLEOTIDE SEQUENCE [LARGE SCALE GENOMIC DNA]</scope>
    <source>
        <strain evidence="1">0250</strain>
    </source>
</reference>
<comment type="caution">
    <text evidence="1">The sequence shown here is derived from an EMBL/GenBank/DDBJ whole genome shotgun (WGS) entry which is preliminary data.</text>
</comment>
<evidence type="ECO:0000313" key="1">
    <source>
        <dbReference type="EMBL" id="NEW73761.1"/>
    </source>
</evidence>
<organism evidence="1 2">
    <name type="scientific">Streptomyces rhizosphaericus</name>
    <dbReference type="NCBI Taxonomy" id="114699"/>
    <lineage>
        <taxon>Bacteria</taxon>
        <taxon>Bacillati</taxon>
        <taxon>Actinomycetota</taxon>
        <taxon>Actinomycetes</taxon>
        <taxon>Kitasatosporales</taxon>
        <taxon>Streptomycetaceae</taxon>
        <taxon>Streptomyces</taxon>
        <taxon>Streptomyces violaceusniger group</taxon>
    </lineage>
</organism>
<evidence type="ECO:0000313" key="2">
    <source>
        <dbReference type="Proteomes" id="UP000476310"/>
    </source>
</evidence>
<sequence>MTTKNITKTTAPEPPADEVKTVHVTSALGTGMETITLSHHLNIEGTDYLPGAKVRVPADYASRLRMQGYVAHA</sequence>
<dbReference type="AlphaFoldDB" id="A0A6G4AMB4"/>
<name>A0A6G4AMB4_9ACTN</name>
<gene>
    <name evidence="1" type="ORF">G4H13_26220</name>
</gene>
<protein>
    <submittedName>
        <fullName evidence="1">Uncharacterized protein</fullName>
    </submittedName>
</protein>
<dbReference type="Proteomes" id="UP000476310">
    <property type="component" value="Unassembled WGS sequence"/>
</dbReference>
<keyword evidence="2" id="KW-1185">Reference proteome</keyword>
<dbReference type="EMBL" id="JAAIKT010000035">
    <property type="protein sequence ID" value="NEW73761.1"/>
    <property type="molecule type" value="Genomic_DNA"/>
</dbReference>
<dbReference type="RefSeq" id="WP_037946987.1">
    <property type="nucleotide sequence ID" value="NZ_JAAIKT010000035.1"/>
</dbReference>
<proteinExistence type="predicted"/>
<accession>A0A6G4AMB4</accession>